<dbReference type="NCBIfam" id="NF002023">
    <property type="entry name" value="PRK00844.1"/>
    <property type="match status" value="1"/>
</dbReference>
<dbReference type="PROSITE" id="PS00810">
    <property type="entry name" value="ADP_GLC_PYROPHOSPH_3"/>
    <property type="match status" value="1"/>
</dbReference>
<dbReference type="EMBL" id="JAWJZI010000004">
    <property type="protein sequence ID" value="MDV5169666.1"/>
    <property type="molecule type" value="Genomic_DNA"/>
</dbReference>
<name>A0ABU3ZHU3_9GAMM</name>
<keyword evidence="5 9" id="KW-0547">Nucleotide-binding</keyword>
<evidence type="ECO:0000256" key="2">
    <source>
        <dbReference type="ARBA" id="ARBA00022600"/>
    </source>
</evidence>
<dbReference type="InterPro" id="IPR056818">
    <property type="entry name" value="GlmU/GlgC-like_hexapep"/>
</dbReference>
<accession>A0ABU3ZHU3</accession>
<dbReference type="RefSeq" id="WP_317522425.1">
    <property type="nucleotide sequence ID" value="NZ_JAWJZI010000004.1"/>
</dbReference>
<comment type="caution">
    <text evidence="12">The sequence shown here is derived from an EMBL/GenBank/DDBJ whole genome shotgun (WGS) entry which is preliminary data.</text>
</comment>
<evidence type="ECO:0000256" key="9">
    <source>
        <dbReference type="HAMAP-Rule" id="MF_00624"/>
    </source>
</evidence>
<dbReference type="Proteomes" id="UP001186452">
    <property type="component" value="Unassembled WGS sequence"/>
</dbReference>
<dbReference type="InterPro" id="IPR011004">
    <property type="entry name" value="Trimer_LpxA-like_sf"/>
</dbReference>
<feature type="binding site" evidence="9">
    <location>
        <position position="207"/>
    </location>
    <ligand>
        <name>alpha-D-glucose 1-phosphate</name>
        <dbReference type="ChEBI" id="CHEBI:58601"/>
    </ligand>
</feature>
<comment type="subunit">
    <text evidence="9">Homotetramer.</text>
</comment>
<dbReference type="InterPro" id="IPR023049">
    <property type="entry name" value="GlgC_bac"/>
</dbReference>
<evidence type="ECO:0000313" key="12">
    <source>
        <dbReference type="EMBL" id="MDV5169666.1"/>
    </source>
</evidence>
<feature type="binding site" evidence="9">
    <location>
        <begin position="222"/>
        <end position="223"/>
    </location>
    <ligand>
        <name>alpha-D-glucose 1-phosphate</name>
        <dbReference type="ChEBI" id="CHEBI:58601"/>
    </ligand>
</feature>
<feature type="site" description="Could play a key role in the communication between the regulatory and the substrate sites" evidence="9">
    <location>
        <position position="102"/>
    </location>
</feature>
<dbReference type="HAMAP" id="MF_00624">
    <property type="entry name" value="GlgC"/>
    <property type="match status" value="1"/>
</dbReference>
<dbReference type="Pfam" id="PF24894">
    <property type="entry name" value="Hexapep_GlmU"/>
    <property type="match status" value="1"/>
</dbReference>
<proteinExistence type="inferred from homology"/>
<feature type="binding site" evidence="9">
    <location>
        <position position="141"/>
    </location>
    <ligand>
        <name>alpha-D-glucose 1-phosphate</name>
        <dbReference type="ChEBI" id="CHEBI:58601"/>
    </ligand>
</feature>
<keyword evidence="6 9" id="KW-0067">ATP-binding</keyword>
<dbReference type="Gene3D" id="2.160.10.10">
    <property type="entry name" value="Hexapeptide repeat proteins"/>
    <property type="match status" value="1"/>
</dbReference>
<organism evidence="12 13">
    <name type="scientific">Photobacterium rosenbergii</name>
    <dbReference type="NCBI Taxonomy" id="294936"/>
    <lineage>
        <taxon>Bacteria</taxon>
        <taxon>Pseudomonadati</taxon>
        <taxon>Pseudomonadota</taxon>
        <taxon>Gammaproteobacteria</taxon>
        <taxon>Vibrionales</taxon>
        <taxon>Vibrionaceae</taxon>
        <taxon>Photobacterium</taxon>
    </lineage>
</organism>
<protein>
    <recommendedName>
        <fullName evidence="9">Glucose-1-phosphate adenylyltransferase</fullName>
        <ecNumber evidence="9">2.7.7.27</ecNumber>
    </recommendedName>
    <alternativeName>
        <fullName evidence="9">ADP-glucose pyrophosphorylase</fullName>
        <shortName evidence="9">ADPGlc PPase</shortName>
    </alternativeName>
    <alternativeName>
        <fullName evidence="9">ADP-glucose synthase</fullName>
    </alternativeName>
</protein>
<keyword evidence="3 9" id="KW-0808">Transferase</keyword>
<evidence type="ECO:0000256" key="7">
    <source>
        <dbReference type="ARBA" id="ARBA00023056"/>
    </source>
</evidence>
<dbReference type="SUPFAM" id="SSF51161">
    <property type="entry name" value="Trimeric LpxA-like enzymes"/>
    <property type="match status" value="1"/>
</dbReference>
<feature type="site" description="Could play a key role in the communication between the regulatory and the substrate sites" evidence="9">
    <location>
        <position position="140"/>
    </location>
</feature>
<feature type="domain" description="Nucleotidyl transferase" evidence="10">
    <location>
        <begin position="50"/>
        <end position="314"/>
    </location>
</feature>
<reference evidence="12 13" key="1">
    <citation type="submission" date="2023-10" db="EMBL/GenBank/DDBJ databases">
        <title>Marine bacteria isolated from horseshoe crab.</title>
        <authorList>
            <person name="Cheng T.H."/>
        </authorList>
    </citation>
    <scope>NUCLEOTIDE SEQUENCE [LARGE SCALE GENOMIC DNA]</scope>
    <source>
        <strain evidence="12 13">HSC6</strain>
    </source>
</reference>
<gene>
    <name evidence="9 12" type="primary">glgC</name>
    <name evidence="12" type="ORF">R2X38_11750</name>
</gene>
<evidence type="ECO:0000259" key="11">
    <source>
        <dbReference type="Pfam" id="PF24894"/>
    </source>
</evidence>
<dbReference type="CDD" id="cd02508">
    <property type="entry name" value="ADP_Glucose_PP"/>
    <property type="match status" value="1"/>
</dbReference>
<dbReference type="PROSITE" id="PS00808">
    <property type="entry name" value="ADP_GLC_PYROPHOSPH_1"/>
    <property type="match status" value="1"/>
</dbReference>
<keyword evidence="13" id="KW-1185">Reference proteome</keyword>
<dbReference type="PANTHER" id="PTHR43523:SF2">
    <property type="entry name" value="GLUCOSE-1-PHOSPHATE ADENYLYLTRANSFERASE"/>
    <property type="match status" value="1"/>
</dbReference>
<dbReference type="InterPro" id="IPR011831">
    <property type="entry name" value="ADP-Glc_PPase"/>
</dbReference>
<evidence type="ECO:0000256" key="6">
    <source>
        <dbReference type="ARBA" id="ARBA00022840"/>
    </source>
</evidence>
<dbReference type="Gene3D" id="3.90.550.10">
    <property type="entry name" value="Spore Coat Polysaccharide Biosynthesis Protein SpsA, Chain A"/>
    <property type="match status" value="1"/>
</dbReference>
<dbReference type="InterPro" id="IPR005835">
    <property type="entry name" value="NTP_transferase_dom"/>
</dbReference>
<dbReference type="NCBIfam" id="TIGR02091">
    <property type="entry name" value="glgC"/>
    <property type="match status" value="1"/>
</dbReference>
<evidence type="ECO:0000256" key="5">
    <source>
        <dbReference type="ARBA" id="ARBA00022741"/>
    </source>
</evidence>
<dbReference type="SUPFAM" id="SSF53448">
    <property type="entry name" value="Nucleotide-diphospho-sugar transferases"/>
    <property type="match status" value="1"/>
</dbReference>
<dbReference type="PANTHER" id="PTHR43523">
    <property type="entry name" value="GLUCOSE-1-PHOSPHATE ADENYLYLTRANSFERASE-RELATED"/>
    <property type="match status" value="1"/>
</dbReference>
<evidence type="ECO:0000256" key="8">
    <source>
        <dbReference type="ARBA" id="ARBA00023277"/>
    </source>
</evidence>
<dbReference type="PROSITE" id="PS00809">
    <property type="entry name" value="ADP_GLC_PYROPHOSPH_2"/>
    <property type="match status" value="1"/>
</dbReference>
<keyword evidence="2 9" id="KW-0321">Glycogen metabolism</keyword>
<feature type="domain" description="Glucose-1-phosphate adenylyltransferase/Bifunctional protein GlmU-like C-terminal hexapeptide" evidence="11">
    <location>
        <begin position="338"/>
        <end position="442"/>
    </location>
</feature>
<keyword evidence="4 9" id="KW-0548">Nucleotidyltransferase</keyword>
<dbReference type="GO" id="GO:0008878">
    <property type="term" value="F:glucose-1-phosphate adenylyltransferase activity"/>
    <property type="evidence" value="ECO:0007669"/>
    <property type="project" value="UniProtKB-EC"/>
</dbReference>
<comment type="similarity">
    <text evidence="1 9">Belongs to the bacterial/plant glucose-1-phosphate adenylyltransferase family.</text>
</comment>
<evidence type="ECO:0000259" key="10">
    <source>
        <dbReference type="Pfam" id="PF00483"/>
    </source>
</evidence>
<comment type="pathway">
    <text evidence="9">Glycan biosynthesis; glycogen biosynthesis.</text>
</comment>
<sequence length="451" mass="50734">MKISIEHFHHANLYYLCLVNGCKTSDHNRILRMLHNYDRHISLLTKNTYAIILAGGKGSRLFELTKWRAKPAVYFGGMFRIIDFPLSNCFNSGVCRVGVATQYKSHSLIRHINRGWGQFKADLSEFVEILPASQQKGDDWYLGTADAVSQNANIIRETGAKYVLILSGDHVYRMDYGVLIAQHVENNADMTVCCLETTVEEAAGRFGVMTIDENNRVVEFNEKPAAPKEIPGKPGLCLASMGNYVFDVDFLFEQLEKDGINNTSSHDFGNDIIPSIIDNHNICAFAFADPDSSKKPYWRDVGTLDSLWEANMELIEPEPQFNLYDRSWPIMTYQEQLPPAKFIFDDDYRRGTALDSTVSSGCIISGSTIRKSLLYSSVHTHSHSLIEYSVLMRGCDIGEHCKLRRVIVDTECHIPAGMTIGYDREQDIANGFRVSDKGITLVTKEMIAALG</sequence>
<evidence type="ECO:0000256" key="3">
    <source>
        <dbReference type="ARBA" id="ARBA00022679"/>
    </source>
</evidence>
<comment type="catalytic activity">
    <reaction evidence="9">
        <text>alpha-D-glucose 1-phosphate + ATP + H(+) = ADP-alpha-D-glucose + diphosphate</text>
        <dbReference type="Rhea" id="RHEA:12120"/>
        <dbReference type="ChEBI" id="CHEBI:15378"/>
        <dbReference type="ChEBI" id="CHEBI:30616"/>
        <dbReference type="ChEBI" id="CHEBI:33019"/>
        <dbReference type="ChEBI" id="CHEBI:57498"/>
        <dbReference type="ChEBI" id="CHEBI:58601"/>
        <dbReference type="EC" id="2.7.7.27"/>
    </reaction>
</comment>
<dbReference type="NCBIfam" id="NF001947">
    <property type="entry name" value="PRK00725.1"/>
    <property type="match status" value="1"/>
</dbReference>
<evidence type="ECO:0000256" key="1">
    <source>
        <dbReference type="ARBA" id="ARBA00010443"/>
    </source>
</evidence>
<keyword evidence="8 9" id="KW-0119">Carbohydrate metabolism</keyword>
<evidence type="ECO:0000313" key="13">
    <source>
        <dbReference type="Proteomes" id="UP001186452"/>
    </source>
</evidence>
<dbReference type="Pfam" id="PF00483">
    <property type="entry name" value="NTP_transferase"/>
    <property type="match status" value="1"/>
</dbReference>
<feature type="binding site" evidence="9">
    <location>
        <position position="240"/>
    </location>
    <ligand>
        <name>alpha-D-glucose 1-phosphate</name>
        <dbReference type="ChEBI" id="CHEBI:58601"/>
    </ligand>
</feature>
<evidence type="ECO:0000256" key="4">
    <source>
        <dbReference type="ARBA" id="ARBA00022695"/>
    </source>
</evidence>
<dbReference type="CDD" id="cd04651">
    <property type="entry name" value="LbH_G1P_AT_C"/>
    <property type="match status" value="1"/>
</dbReference>
<keyword evidence="7 9" id="KW-0320">Glycogen biosynthesis</keyword>
<dbReference type="InterPro" id="IPR029044">
    <property type="entry name" value="Nucleotide-diphossugar_trans"/>
</dbReference>
<comment type="function">
    <text evidence="9">Involved in the biosynthesis of ADP-glucose, a building block required for the elongation reactions to produce glycogen. Catalyzes the reaction between ATP and alpha-D-glucose 1-phosphate (G1P) to produce pyrophosphate and ADP-Glc.</text>
</comment>
<dbReference type="InterPro" id="IPR005836">
    <property type="entry name" value="ADP_Glu_pyroP_CS"/>
</dbReference>
<dbReference type="EC" id="2.7.7.27" evidence="9"/>